<protein>
    <submittedName>
        <fullName evidence="2">Methyltransferase domain-containing protein</fullName>
    </submittedName>
</protein>
<dbReference type="Proteomes" id="UP000198224">
    <property type="component" value="Chromosome I"/>
</dbReference>
<dbReference type="GO" id="GO:0008757">
    <property type="term" value="F:S-adenosylmethionine-dependent methyltransferase activity"/>
    <property type="evidence" value="ECO:0007669"/>
    <property type="project" value="InterPro"/>
</dbReference>
<dbReference type="InterPro" id="IPR029063">
    <property type="entry name" value="SAM-dependent_MTases_sf"/>
</dbReference>
<keyword evidence="2" id="KW-0808">Transferase</keyword>
<dbReference type="InterPro" id="IPR013216">
    <property type="entry name" value="Methyltransf_11"/>
</dbReference>
<dbReference type="RefSeq" id="WP_088987242.1">
    <property type="nucleotide sequence ID" value="NZ_LT607409.1"/>
</dbReference>
<sequence length="274" mass="29511">MTTALDLTAVKARQQVTWASGDYGAVAALIHPIAELLVTAADLSAGARVLDVATGTGNAAIAAARCGCAVTGVDYVPELLERGHARASAERLPVAFVAGDAERLAYVDGAFDAVLSVVGVMFAPNQERAAAELVRVCRPGGTVALASWTPQGFIGELFRTVGRHVPPPAGLRPPVQWGDEDRVRELLGEAVSDIRAVRREFVFRFGTAEEFALFFRANYGPTLKAFEALPEERRPELHADLVELARRHNRSDDGTVRIPAEYLEVVARRTADRL</sequence>
<organism evidence="2 3">
    <name type="scientific">Micromonospora chokoriensis</name>
    <dbReference type="NCBI Taxonomy" id="356851"/>
    <lineage>
        <taxon>Bacteria</taxon>
        <taxon>Bacillati</taxon>
        <taxon>Actinomycetota</taxon>
        <taxon>Actinomycetes</taxon>
        <taxon>Micromonosporales</taxon>
        <taxon>Micromonosporaceae</taxon>
        <taxon>Micromonospora</taxon>
    </lineage>
</organism>
<gene>
    <name evidence="2" type="ORF">GA0070612_1500</name>
</gene>
<dbReference type="PANTHER" id="PTHR43591">
    <property type="entry name" value="METHYLTRANSFERASE"/>
    <property type="match status" value="1"/>
</dbReference>
<reference evidence="3" key="1">
    <citation type="submission" date="2016-06" db="EMBL/GenBank/DDBJ databases">
        <authorList>
            <person name="Varghese N."/>
            <person name="Submissions Spin"/>
        </authorList>
    </citation>
    <scope>NUCLEOTIDE SEQUENCE [LARGE SCALE GENOMIC DNA]</scope>
    <source>
        <strain evidence="3">DSM 45160</strain>
    </source>
</reference>
<keyword evidence="2" id="KW-0489">Methyltransferase</keyword>
<dbReference type="PANTHER" id="PTHR43591:SF24">
    <property type="entry name" value="2-METHOXY-6-POLYPRENYL-1,4-BENZOQUINOL METHYLASE, MITOCHONDRIAL"/>
    <property type="match status" value="1"/>
</dbReference>
<evidence type="ECO:0000313" key="3">
    <source>
        <dbReference type="Proteomes" id="UP000198224"/>
    </source>
</evidence>
<keyword evidence="3" id="KW-1185">Reference proteome</keyword>
<dbReference type="GO" id="GO:0032259">
    <property type="term" value="P:methylation"/>
    <property type="evidence" value="ECO:0007669"/>
    <property type="project" value="UniProtKB-KW"/>
</dbReference>
<proteinExistence type="predicted"/>
<dbReference type="CDD" id="cd02440">
    <property type="entry name" value="AdoMet_MTases"/>
    <property type="match status" value="1"/>
</dbReference>
<dbReference type="EMBL" id="LT607409">
    <property type="protein sequence ID" value="SCE84049.1"/>
    <property type="molecule type" value="Genomic_DNA"/>
</dbReference>
<name>A0A1C4VJU8_9ACTN</name>
<dbReference type="Pfam" id="PF08241">
    <property type="entry name" value="Methyltransf_11"/>
    <property type="match status" value="1"/>
</dbReference>
<dbReference type="Gene3D" id="3.40.50.150">
    <property type="entry name" value="Vaccinia Virus protein VP39"/>
    <property type="match status" value="1"/>
</dbReference>
<evidence type="ECO:0000313" key="2">
    <source>
        <dbReference type="EMBL" id="SCE84049.1"/>
    </source>
</evidence>
<dbReference type="SUPFAM" id="SSF53335">
    <property type="entry name" value="S-adenosyl-L-methionine-dependent methyltransferases"/>
    <property type="match status" value="1"/>
</dbReference>
<accession>A0A1C4VJU8</accession>
<dbReference type="AlphaFoldDB" id="A0A1C4VJU8"/>
<feature type="domain" description="Methyltransferase type 11" evidence="1">
    <location>
        <begin position="50"/>
        <end position="144"/>
    </location>
</feature>
<evidence type="ECO:0000259" key="1">
    <source>
        <dbReference type="Pfam" id="PF08241"/>
    </source>
</evidence>